<organism evidence="1 2">
    <name type="scientific">Kribbella karoonensis</name>
    <dbReference type="NCBI Taxonomy" id="324851"/>
    <lineage>
        <taxon>Bacteria</taxon>
        <taxon>Bacillati</taxon>
        <taxon>Actinomycetota</taxon>
        <taxon>Actinomycetes</taxon>
        <taxon>Propionibacteriales</taxon>
        <taxon>Kribbellaceae</taxon>
        <taxon>Kribbella</taxon>
    </lineage>
</organism>
<name>A0ABN2CZ17_9ACTN</name>
<reference evidence="1 2" key="1">
    <citation type="journal article" date="2019" name="Int. J. Syst. Evol. Microbiol.">
        <title>The Global Catalogue of Microorganisms (GCM) 10K type strain sequencing project: providing services to taxonomists for standard genome sequencing and annotation.</title>
        <authorList>
            <consortium name="The Broad Institute Genomics Platform"/>
            <consortium name="The Broad Institute Genome Sequencing Center for Infectious Disease"/>
            <person name="Wu L."/>
            <person name="Ma J."/>
        </authorList>
    </citation>
    <scope>NUCLEOTIDE SEQUENCE [LARGE SCALE GENOMIC DNA]</scope>
    <source>
        <strain evidence="1 2">JCM 14304</strain>
    </source>
</reference>
<sequence length="74" mass="7435">MFEPRVGVGDGAAVELGADDAAFAWPAAAGASAITSRAAAASVRDALLIMTFRCPLYIVTNGPGTATSWAPPLT</sequence>
<accession>A0ABN2CZ17</accession>
<keyword evidence="2" id="KW-1185">Reference proteome</keyword>
<comment type="caution">
    <text evidence="1">The sequence shown here is derived from an EMBL/GenBank/DDBJ whole genome shotgun (WGS) entry which is preliminary data.</text>
</comment>
<evidence type="ECO:0000313" key="2">
    <source>
        <dbReference type="Proteomes" id="UP001500190"/>
    </source>
</evidence>
<gene>
    <name evidence="1" type="ORF">GCM10009742_05090</name>
</gene>
<dbReference type="Proteomes" id="UP001500190">
    <property type="component" value="Unassembled WGS sequence"/>
</dbReference>
<protein>
    <submittedName>
        <fullName evidence="1">Uncharacterized protein</fullName>
    </submittedName>
</protein>
<proteinExistence type="predicted"/>
<dbReference type="EMBL" id="BAAAND010000001">
    <property type="protein sequence ID" value="GAA1566619.1"/>
    <property type="molecule type" value="Genomic_DNA"/>
</dbReference>
<evidence type="ECO:0000313" key="1">
    <source>
        <dbReference type="EMBL" id="GAA1566619.1"/>
    </source>
</evidence>